<dbReference type="GO" id="GO:0016020">
    <property type="term" value="C:membrane"/>
    <property type="evidence" value="ECO:0007669"/>
    <property type="project" value="UniProtKB-SubCell"/>
</dbReference>
<keyword evidence="3" id="KW-0723">Serine/threonine-protein kinase</keyword>
<protein>
    <recommendedName>
        <fullName evidence="2">non-specific serine/threonine protein kinase</fullName>
        <ecNumber evidence="2">2.7.11.1</ecNumber>
    </recommendedName>
</protein>
<evidence type="ECO:0000313" key="21">
    <source>
        <dbReference type="EMBL" id="KAF5738525.1"/>
    </source>
</evidence>
<evidence type="ECO:0000313" key="22">
    <source>
        <dbReference type="Proteomes" id="UP000593562"/>
    </source>
</evidence>
<feature type="transmembrane region" description="Helical" evidence="19">
    <location>
        <begin position="42"/>
        <end position="64"/>
    </location>
</feature>
<evidence type="ECO:0000256" key="13">
    <source>
        <dbReference type="ARBA" id="ARBA00022989"/>
    </source>
</evidence>
<dbReference type="GO" id="GO:0004674">
    <property type="term" value="F:protein serine/threonine kinase activity"/>
    <property type="evidence" value="ECO:0007669"/>
    <property type="project" value="UniProtKB-KW"/>
</dbReference>
<comment type="catalytic activity">
    <reaction evidence="18">
        <text>L-seryl-[protein] + ATP = O-phospho-L-seryl-[protein] + ADP + H(+)</text>
        <dbReference type="Rhea" id="RHEA:17989"/>
        <dbReference type="Rhea" id="RHEA-COMP:9863"/>
        <dbReference type="Rhea" id="RHEA-COMP:11604"/>
        <dbReference type="ChEBI" id="CHEBI:15378"/>
        <dbReference type="ChEBI" id="CHEBI:29999"/>
        <dbReference type="ChEBI" id="CHEBI:30616"/>
        <dbReference type="ChEBI" id="CHEBI:83421"/>
        <dbReference type="ChEBI" id="CHEBI:456216"/>
        <dbReference type="EC" id="2.7.11.1"/>
    </reaction>
</comment>
<evidence type="ECO:0000256" key="6">
    <source>
        <dbReference type="ARBA" id="ARBA00022679"/>
    </source>
</evidence>
<dbReference type="SMART" id="SM00220">
    <property type="entry name" value="S_TKc"/>
    <property type="match status" value="1"/>
</dbReference>
<dbReference type="PANTHER" id="PTHR48005:SF65">
    <property type="entry name" value="LEUCINE-RICH REPEAT RECEPTOR-LIKE SERINE_THREONINE_TYROSINE-PROTEIN KINASE SOBIR1"/>
    <property type="match status" value="1"/>
</dbReference>
<dbReference type="InterPro" id="IPR008271">
    <property type="entry name" value="Ser/Thr_kinase_AS"/>
</dbReference>
<name>A0A7J7CWN3_TRIWF</name>
<keyword evidence="9" id="KW-0677">Repeat</keyword>
<dbReference type="FunFam" id="3.30.200.20:FF:000309">
    <property type="entry name" value="Leucine-rich repeat receptor protein kinase MSP1"/>
    <property type="match status" value="1"/>
</dbReference>
<dbReference type="EC" id="2.7.11.1" evidence="2"/>
<comment type="catalytic activity">
    <reaction evidence="17">
        <text>L-threonyl-[protein] + ATP = O-phospho-L-threonyl-[protein] + ADP + H(+)</text>
        <dbReference type="Rhea" id="RHEA:46608"/>
        <dbReference type="Rhea" id="RHEA-COMP:11060"/>
        <dbReference type="Rhea" id="RHEA-COMP:11605"/>
        <dbReference type="ChEBI" id="CHEBI:15378"/>
        <dbReference type="ChEBI" id="CHEBI:30013"/>
        <dbReference type="ChEBI" id="CHEBI:30616"/>
        <dbReference type="ChEBI" id="CHEBI:61977"/>
        <dbReference type="ChEBI" id="CHEBI:456216"/>
        <dbReference type="EC" id="2.7.11.1"/>
    </reaction>
</comment>
<sequence length="404" mass="44465">MAVSSFIGNKGLCGGPLGDCSANPSSSSVPPLEGVGAPRGRIITYVAAAIGGVSLILIAILLYFMRRPTETVIALQDKEISSSESDIYFPPKDGLTLQLLIEATNNFHDSFIVGRGACGTVYKADMPSGQTVAVKKLASNREGSSIENSFQAEILTLGKIRHRNIVKLYGFCYYQGSNILLYEYMAKGSLGELLHESSYSLEWPTRFTIAFGAAEGLAYLHHDCKPRIIHRDIKSNNILLDANFEAQVGDFGLAKIIDMPQSKSMSAVAGSYGYIAPEYAYTMKVTEKCDIYSYGVVLLELITGRTPVQPLDQGGDLVTWARRYIRDNSLTSEMFDTRLNLEHQSVVDQMIAVMKIALMCTSMSPSDRPSMREVVLMLSESKEREERNLVSSRTYDLPLKDDAL</sequence>
<feature type="domain" description="Protein kinase" evidence="20">
    <location>
        <begin position="107"/>
        <end position="378"/>
    </location>
</feature>
<keyword evidence="15 21" id="KW-0675">Receptor</keyword>
<keyword evidence="10" id="KW-0547">Nucleotide-binding</keyword>
<keyword evidence="14 19" id="KW-0472">Membrane</keyword>
<keyword evidence="16" id="KW-0325">Glycoprotein</keyword>
<keyword evidence="12" id="KW-0067">ATP-binding</keyword>
<dbReference type="AlphaFoldDB" id="A0A7J7CWN3"/>
<dbReference type="PANTHER" id="PTHR48005">
    <property type="entry name" value="LEUCINE RICH REPEAT KINASE 2"/>
    <property type="match status" value="1"/>
</dbReference>
<keyword evidence="13 19" id="KW-1133">Transmembrane helix</keyword>
<evidence type="ECO:0000259" key="20">
    <source>
        <dbReference type="PROSITE" id="PS50011"/>
    </source>
</evidence>
<dbReference type="InterPro" id="IPR051420">
    <property type="entry name" value="Ser_Thr_Kinases_DiverseReg"/>
</dbReference>
<organism evidence="21 22">
    <name type="scientific">Tripterygium wilfordii</name>
    <name type="common">Thunder God vine</name>
    <dbReference type="NCBI Taxonomy" id="458696"/>
    <lineage>
        <taxon>Eukaryota</taxon>
        <taxon>Viridiplantae</taxon>
        <taxon>Streptophyta</taxon>
        <taxon>Embryophyta</taxon>
        <taxon>Tracheophyta</taxon>
        <taxon>Spermatophyta</taxon>
        <taxon>Magnoliopsida</taxon>
        <taxon>eudicotyledons</taxon>
        <taxon>Gunneridae</taxon>
        <taxon>Pentapetalae</taxon>
        <taxon>rosids</taxon>
        <taxon>fabids</taxon>
        <taxon>Celastrales</taxon>
        <taxon>Celastraceae</taxon>
        <taxon>Tripterygium</taxon>
    </lineage>
</organism>
<keyword evidence="5" id="KW-0433">Leucine-rich repeat</keyword>
<dbReference type="InterPro" id="IPR011009">
    <property type="entry name" value="Kinase-like_dom_sf"/>
</dbReference>
<dbReference type="PROSITE" id="PS00108">
    <property type="entry name" value="PROTEIN_KINASE_ST"/>
    <property type="match status" value="1"/>
</dbReference>
<dbReference type="SUPFAM" id="SSF56112">
    <property type="entry name" value="Protein kinase-like (PK-like)"/>
    <property type="match status" value="1"/>
</dbReference>
<evidence type="ECO:0000256" key="14">
    <source>
        <dbReference type="ARBA" id="ARBA00023136"/>
    </source>
</evidence>
<evidence type="ECO:0000256" key="2">
    <source>
        <dbReference type="ARBA" id="ARBA00012513"/>
    </source>
</evidence>
<keyword evidence="7 19" id="KW-0812">Transmembrane</keyword>
<gene>
    <name evidence="21" type="ORF">HS088_TW13G01424</name>
</gene>
<evidence type="ECO:0000256" key="15">
    <source>
        <dbReference type="ARBA" id="ARBA00023170"/>
    </source>
</evidence>
<evidence type="ECO:0000256" key="18">
    <source>
        <dbReference type="ARBA" id="ARBA00048679"/>
    </source>
</evidence>
<accession>A0A7J7CWN3</accession>
<dbReference type="InterPro" id="IPR000719">
    <property type="entry name" value="Prot_kinase_dom"/>
</dbReference>
<dbReference type="GO" id="GO:0005524">
    <property type="term" value="F:ATP binding"/>
    <property type="evidence" value="ECO:0007669"/>
    <property type="project" value="UniProtKB-KW"/>
</dbReference>
<keyword evidence="11 21" id="KW-0418">Kinase</keyword>
<dbReference type="FunFam" id="1.10.510.10:FF:000365">
    <property type="entry name" value="Leucine-rich repeat receptor-like serine/threonine-protein kinase At1g17230"/>
    <property type="match status" value="1"/>
</dbReference>
<evidence type="ECO:0000256" key="12">
    <source>
        <dbReference type="ARBA" id="ARBA00022840"/>
    </source>
</evidence>
<evidence type="ECO:0000256" key="5">
    <source>
        <dbReference type="ARBA" id="ARBA00022614"/>
    </source>
</evidence>
<dbReference type="Pfam" id="PF00069">
    <property type="entry name" value="Pkinase"/>
    <property type="match status" value="1"/>
</dbReference>
<dbReference type="PROSITE" id="PS50011">
    <property type="entry name" value="PROTEIN_KINASE_DOM"/>
    <property type="match status" value="1"/>
</dbReference>
<evidence type="ECO:0000256" key="10">
    <source>
        <dbReference type="ARBA" id="ARBA00022741"/>
    </source>
</evidence>
<comment type="subcellular location">
    <subcellularLocation>
        <location evidence="1">Membrane</location>
        <topology evidence="1">Single-pass type I membrane protein</topology>
    </subcellularLocation>
</comment>
<reference evidence="21 22" key="1">
    <citation type="journal article" date="2020" name="Nat. Commun.">
        <title>Genome of Tripterygium wilfordii and identification of cytochrome P450 involved in triptolide biosynthesis.</title>
        <authorList>
            <person name="Tu L."/>
            <person name="Su P."/>
            <person name="Zhang Z."/>
            <person name="Gao L."/>
            <person name="Wang J."/>
            <person name="Hu T."/>
            <person name="Zhou J."/>
            <person name="Zhang Y."/>
            <person name="Zhao Y."/>
            <person name="Liu Y."/>
            <person name="Song Y."/>
            <person name="Tong Y."/>
            <person name="Lu Y."/>
            <person name="Yang J."/>
            <person name="Xu C."/>
            <person name="Jia M."/>
            <person name="Peters R.J."/>
            <person name="Huang L."/>
            <person name="Gao W."/>
        </authorList>
    </citation>
    <scope>NUCLEOTIDE SEQUENCE [LARGE SCALE GENOMIC DNA]</scope>
    <source>
        <strain evidence="22">cv. XIE 37</strain>
        <tissue evidence="21">Leaf</tissue>
    </source>
</reference>
<evidence type="ECO:0000256" key="7">
    <source>
        <dbReference type="ARBA" id="ARBA00022692"/>
    </source>
</evidence>
<evidence type="ECO:0000256" key="11">
    <source>
        <dbReference type="ARBA" id="ARBA00022777"/>
    </source>
</evidence>
<keyword evidence="4" id="KW-0597">Phosphoprotein</keyword>
<dbReference type="Gene3D" id="3.30.200.20">
    <property type="entry name" value="Phosphorylase Kinase, domain 1"/>
    <property type="match status" value="1"/>
</dbReference>
<dbReference type="Gene3D" id="1.10.510.10">
    <property type="entry name" value="Transferase(Phosphotransferase) domain 1"/>
    <property type="match status" value="1"/>
</dbReference>
<evidence type="ECO:0000256" key="19">
    <source>
        <dbReference type="SAM" id="Phobius"/>
    </source>
</evidence>
<proteinExistence type="predicted"/>
<keyword evidence="8" id="KW-0732">Signal</keyword>
<evidence type="ECO:0000256" key="16">
    <source>
        <dbReference type="ARBA" id="ARBA00023180"/>
    </source>
</evidence>
<evidence type="ECO:0000256" key="3">
    <source>
        <dbReference type="ARBA" id="ARBA00022527"/>
    </source>
</evidence>
<keyword evidence="6" id="KW-0808">Transferase</keyword>
<evidence type="ECO:0000256" key="1">
    <source>
        <dbReference type="ARBA" id="ARBA00004479"/>
    </source>
</evidence>
<evidence type="ECO:0000256" key="4">
    <source>
        <dbReference type="ARBA" id="ARBA00022553"/>
    </source>
</evidence>
<dbReference type="EMBL" id="JAAARO010000013">
    <property type="protein sequence ID" value="KAF5738525.1"/>
    <property type="molecule type" value="Genomic_DNA"/>
</dbReference>
<keyword evidence="22" id="KW-1185">Reference proteome</keyword>
<evidence type="ECO:0000256" key="17">
    <source>
        <dbReference type="ARBA" id="ARBA00047899"/>
    </source>
</evidence>
<dbReference type="InParanoid" id="A0A7J7CWN3"/>
<dbReference type="Proteomes" id="UP000593562">
    <property type="component" value="Unassembled WGS sequence"/>
</dbReference>
<evidence type="ECO:0000256" key="9">
    <source>
        <dbReference type="ARBA" id="ARBA00022737"/>
    </source>
</evidence>
<comment type="caution">
    <text evidence="21">The sequence shown here is derived from an EMBL/GenBank/DDBJ whole genome shotgun (WGS) entry which is preliminary data.</text>
</comment>
<evidence type="ECO:0000256" key="8">
    <source>
        <dbReference type="ARBA" id="ARBA00022729"/>
    </source>
</evidence>